<name>A0ABP0F702_CLALP</name>
<reference evidence="1 2" key="1">
    <citation type="submission" date="2024-02" db="EMBL/GenBank/DDBJ databases">
        <authorList>
            <person name="Daric V."/>
            <person name="Darras S."/>
        </authorList>
    </citation>
    <scope>NUCLEOTIDE SEQUENCE [LARGE SCALE GENOMIC DNA]</scope>
</reference>
<dbReference type="Proteomes" id="UP001642483">
    <property type="component" value="Unassembled WGS sequence"/>
</dbReference>
<dbReference type="EMBL" id="CAWYQH010000013">
    <property type="protein sequence ID" value="CAK8675181.1"/>
    <property type="molecule type" value="Genomic_DNA"/>
</dbReference>
<comment type="caution">
    <text evidence="1">The sequence shown here is derived from an EMBL/GenBank/DDBJ whole genome shotgun (WGS) entry which is preliminary data.</text>
</comment>
<protein>
    <submittedName>
        <fullName evidence="1">Uncharacterized protein</fullName>
    </submittedName>
</protein>
<proteinExistence type="predicted"/>
<accession>A0ABP0F702</accession>
<gene>
    <name evidence="1" type="ORF">CVLEPA_LOCUS4789</name>
</gene>
<sequence>MAIRANFPAFTTSFAFAENDMKVAAAVLKCSSVLSFVTAFCLPIPNTLEVVSHPNSAWAKRRLFDTMSPRSFLVTEMFQHFDGFLVPFLDAVCNQMLCVVLLFL</sequence>
<organism evidence="1 2">
    <name type="scientific">Clavelina lepadiformis</name>
    <name type="common">Light-bulb sea squirt</name>
    <name type="synonym">Ascidia lepadiformis</name>
    <dbReference type="NCBI Taxonomy" id="159417"/>
    <lineage>
        <taxon>Eukaryota</taxon>
        <taxon>Metazoa</taxon>
        <taxon>Chordata</taxon>
        <taxon>Tunicata</taxon>
        <taxon>Ascidiacea</taxon>
        <taxon>Aplousobranchia</taxon>
        <taxon>Clavelinidae</taxon>
        <taxon>Clavelina</taxon>
    </lineage>
</organism>
<evidence type="ECO:0000313" key="2">
    <source>
        <dbReference type="Proteomes" id="UP001642483"/>
    </source>
</evidence>
<keyword evidence="2" id="KW-1185">Reference proteome</keyword>
<evidence type="ECO:0000313" key="1">
    <source>
        <dbReference type="EMBL" id="CAK8675181.1"/>
    </source>
</evidence>